<protein>
    <recommendedName>
        <fullName evidence="3">RNA polymerase sigma factor 70 region 4 type 2 domain-containing protein</fullName>
    </recommendedName>
</protein>
<dbReference type="SUPFAM" id="SSF88659">
    <property type="entry name" value="Sigma3 and sigma4 domains of RNA polymerase sigma factors"/>
    <property type="match status" value="1"/>
</dbReference>
<gene>
    <name evidence="1" type="ORF">A8V01_22295</name>
</gene>
<reference evidence="1 2" key="1">
    <citation type="submission" date="2016-05" db="EMBL/GenBank/DDBJ databases">
        <title>Complete genome sequence of Novosphingobium guangzhouense SA925(T).</title>
        <authorList>
            <person name="Sha S."/>
        </authorList>
    </citation>
    <scope>NUCLEOTIDE SEQUENCE [LARGE SCALE GENOMIC DNA]</scope>
    <source>
        <strain evidence="1 2">SA925</strain>
    </source>
</reference>
<evidence type="ECO:0000313" key="2">
    <source>
        <dbReference type="Proteomes" id="UP000236327"/>
    </source>
</evidence>
<comment type="caution">
    <text evidence="1">The sequence shown here is derived from an EMBL/GenBank/DDBJ whole genome shotgun (WGS) entry which is preliminary data.</text>
</comment>
<dbReference type="InterPro" id="IPR036388">
    <property type="entry name" value="WH-like_DNA-bd_sf"/>
</dbReference>
<sequence>MQETLDSLPKMTRAIFIAYCHDELTFETIAQRFGIPVCDVVREISLALVALDGVDSEKDA</sequence>
<evidence type="ECO:0000313" key="1">
    <source>
        <dbReference type="EMBL" id="PNU03791.1"/>
    </source>
</evidence>
<dbReference type="EMBL" id="LYMM01000043">
    <property type="protein sequence ID" value="PNU03791.1"/>
    <property type="molecule type" value="Genomic_DNA"/>
</dbReference>
<dbReference type="Gene3D" id="1.10.10.10">
    <property type="entry name" value="Winged helix-like DNA-binding domain superfamily/Winged helix DNA-binding domain"/>
    <property type="match status" value="1"/>
</dbReference>
<organism evidence="1 2">
    <name type="scientific">Novosphingobium guangzhouense</name>
    <dbReference type="NCBI Taxonomy" id="1850347"/>
    <lineage>
        <taxon>Bacteria</taxon>
        <taxon>Pseudomonadati</taxon>
        <taxon>Pseudomonadota</taxon>
        <taxon>Alphaproteobacteria</taxon>
        <taxon>Sphingomonadales</taxon>
        <taxon>Sphingomonadaceae</taxon>
        <taxon>Novosphingobium</taxon>
    </lineage>
</organism>
<dbReference type="Proteomes" id="UP000236327">
    <property type="component" value="Unassembled WGS sequence"/>
</dbReference>
<dbReference type="AlphaFoldDB" id="A0A2K2FYC3"/>
<keyword evidence="2" id="KW-1185">Reference proteome</keyword>
<evidence type="ECO:0008006" key="3">
    <source>
        <dbReference type="Google" id="ProtNLM"/>
    </source>
</evidence>
<accession>A0A2K2FYC3</accession>
<dbReference type="InterPro" id="IPR013324">
    <property type="entry name" value="RNA_pol_sigma_r3/r4-like"/>
</dbReference>
<proteinExistence type="predicted"/>
<name>A0A2K2FYC3_9SPHN</name>